<organism evidence="2 3">
    <name type="scientific">Cinchona calisaya</name>
    <dbReference type="NCBI Taxonomy" id="153742"/>
    <lineage>
        <taxon>Eukaryota</taxon>
        <taxon>Viridiplantae</taxon>
        <taxon>Streptophyta</taxon>
        <taxon>Embryophyta</taxon>
        <taxon>Tracheophyta</taxon>
        <taxon>Spermatophyta</taxon>
        <taxon>Magnoliopsida</taxon>
        <taxon>eudicotyledons</taxon>
        <taxon>Gunneridae</taxon>
        <taxon>Pentapetalae</taxon>
        <taxon>asterids</taxon>
        <taxon>lamiids</taxon>
        <taxon>Gentianales</taxon>
        <taxon>Rubiaceae</taxon>
        <taxon>Cinchonoideae</taxon>
        <taxon>Cinchoneae</taxon>
        <taxon>Cinchona</taxon>
    </lineage>
</organism>
<accession>A0ABD3B2B8</accession>
<dbReference type="AlphaFoldDB" id="A0ABD3B2B8"/>
<reference evidence="2 3" key="1">
    <citation type="submission" date="2024-11" db="EMBL/GenBank/DDBJ databases">
        <title>A near-complete genome assembly of Cinchona calisaya.</title>
        <authorList>
            <person name="Lian D.C."/>
            <person name="Zhao X.W."/>
            <person name="Wei L."/>
        </authorList>
    </citation>
    <scope>NUCLEOTIDE SEQUENCE [LARGE SCALE GENOMIC DNA]</scope>
    <source>
        <tissue evidence="2">Nenye</tissue>
    </source>
</reference>
<feature type="domain" description="Retrotransposon gag" evidence="1">
    <location>
        <begin position="96"/>
        <end position="189"/>
    </location>
</feature>
<protein>
    <recommendedName>
        <fullName evidence="1">Retrotransposon gag domain-containing protein</fullName>
    </recommendedName>
</protein>
<evidence type="ECO:0000259" key="1">
    <source>
        <dbReference type="Pfam" id="PF03732"/>
    </source>
</evidence>
<comment type="caution">
    <text evidence="2">The sequence shown here is derived from an EMBL/GenBank/DDBJ whole genome shotgun (WGS) entry which is preliminary data.</text>
</comment>
<keyword evidence="3" id="KW-1185">Reference proteome</keyword>
<dbReference type="EMBL" id="JBJUIK010000001">
    <property type="protein sequence ID" value="KAL3537609.1"/>
    <property type="molecule type" value="Genomic_DNA"/>
</dbReference>
<gene>
    <name evidence="2" type="ORF">ACH5RR_000975</name>
</gene>
<evidence type="ECO:0000313" key="2">
    <source>
        <dbReference type="EMBL" id="KAL3537609.1"/>
    </source>
</evidence>
<dbReference type="Proteomes" id="UP001630127">
    <property type="component" value="Unassembled WGS sequence"/>
</dbReference>
<sequence>MDGRFNAILRMVCRDKEDESQTTDKNPPLLPLPTKNRETREEVEILGSRGYKNSNFFVGPKLELLVFSRGCPKECVRKTEKFFLVQQIPRNQWVEVAEMYFEGKIDNWYQGYKMMMKNSLNWEKLVEGVYLRFGNKRSRDVIEDFNKLQQTRPLTEYLENFEELESLMLAKNPYLTESYFISSFVSGVKE</sequence>
<name>A0ABD3B2B8_9GENT</name>
<evidence type="ECO:0000313" key="3">
    <source>
        <dbReference type="Proteomes" id="UP001630127"/>
    </source>
</evidence>
<proteinExistence type="predicted"/>
<dbReference type="InterPro" id="IPR005162">
    <property type="entry name" value="Retrotrans_gag_dom"/>
</dbReference>
<dbReference type="Pfam" id="PF03732">
    <property type="entry name" value="Retrotrans_gag"/>
    <property type="match status" value="1"/>
</dbReference>